<dbReference type="EMBL" id="CAUYUJ010020075">
    <property type="protein sequence ID" value="CAK0895687.1"/>
    <property type="molecule type" value="Genomic_DNA"/>
</dbReference>
<sequence>DDFEGKAKLWVGALAKEGKNLKERLEALGSDVGSLAEQQGADGERLAKLELSLKQKFDGVSEVLAASVSSLQAEAAADRGAAAAAAAQCREECGSRLDAECAALRAEACCDRAAAAAITEAFGARLDQELGGLAERVGALAQQQAADKSTLDTGIIVQSGRIDALAKTSAKELDLEALDGRVASELQRLQEELREKAAAATLNSVSARSA</sequence>
<name>A0ABN9X8A7_9DINO</name>
<gene>
    <name evidence="2" type="ORF">PCOR1329_LOCUS74366</name>
</gene>
<keyword evidence="1" id="KW-0175">Coiled coil</keyword>
<proteinExistence type="predicted"/>
<feature type="non-terminal residue" evidence="2">
    <location>
        <position position="210"/>
    </location>
</feature>
<evidence type="ECO:0000256" key="1">
    <source>
        <dbReference type="SAM" id="Coils"/>
    </source>
</evidence>
<organism evidence="2 3">
    <name type="scientific">Prorocentrum cordatum</name>
    <dbReference type="NCBI Taxonomy" id="2364126"/>
    <lineage>
        <taxon>Eukaryota</taxon>
        <taxon>Sar</taxon>
        <taxon>Alveolata</taxon>
        <taxon>Dinophyceae</taxon>
        <taxon>Prorocentrales</taxon>
        <taxon>Prorocentraceae</taxon>
        <taxon>Prorocentrum</taxon>
    </lineage>
</organism>
<reference evidence="2" key="1">
    <citation type="submission" date="2023-10" db="EMBL/GenBank/DDBJ databases">
        <authorList>
            <person name="Chen Y."/>
            <person name="Shah S."/>
            <person name="Dougan E. K."/>
            <person name="Thang M."/>
            <person name="Chan C."/>
        </authorList>
    </citation>
    <scope>NUCLEOTIDE SEQUENCE [LARGE SCALE GENOMIC DNA]</scope>
</reference>
<dbReference type="Proteomes" id="UP001189429">
    <property type="component" value="Unassembled WGS sequence"/>
</dbReference>
<evidence type="ECO:0000313" key="2">
    <source>
        <dbReference type="EMBL" id="CAK0895687.1"/>
    </source>
</evidence>
<accession>A0ABN9X8A7</accession>
<protein>
    <submittedName>
        <fullName evidence="2">Uncharacterized protein</fullName>
    </submittedName>
</protein>
<evidence type="ECO:0000313" key="3">
    <source>
        <dbReference type="Proteomes" id="UP001189429"/>
    </source>
</evidence>
<keyword evidence="3" id="KW-1185">Reference proteome</keyword>
<feature type="coiled-coil region" evidence="1">
    <location>
        <begin position="175"/>
        <end position="203"/>
    </location>
</feature>
<comment type="caution">
    <text evidence="2">The sequence shown here is derived from an EMBL/GenBank/DDBJ whole genome shotgun (WGS) entry which is preliminary data.</text>
</comment>
<feature type="non-terminal residue" evidence="2">
    <location>
        <position position="1"/>
    </location>
</feature>